<dbReference type="EMBL" id="CACRXK020022770">
    <property type="protein sequence ID" value="CAB4037134.1"/>
    <property type="molecule type" value="Genomic_DNA"/>
</dbReference>
<dbReference type="Proteomes" id="UP001152795">
    <property type="component" value="Unassembled WGS sequence"/>
</dbReference>
<keyword evidence="2" id="KW-1185">Reference proteome</keyword>
<name>A0A7D9LPA9_PARCT</name>
<accession>A0A7D9LPA9</accession>
<dbReference type="PANTHER" id="PTHR38681">
    <property type="entry name" value="RETROVIRUS-RELATED POL POLYPROTEIN FROM TRANSPOSON 412-LIKE PROTEIN-RELATED"/>
    <property type="match status" value="1"/>
</dbReference>
<dbReference type="AlphaFoldDB" id="A0A7D9LPA9"/>
<evidence type="ECO:0000313" key="1">
    <source>
        <dbReference type="EMBL" id="CAB4037134.1"/>
    </source>
</evidence>
<protein>
    <submittedName>
        <fullName evidence="1">Uncharacterized protein</fullName>
    </submittedName>
</protein>
<comment type="caution">
    <text evidence="1">The sequence shown here is derived from an EMBL/GenBank/DDBJ whole genome shotgun (WGS) entry which is preliminary data.</text>
</comment>
<sequence>MSDRGRQFESKLWSSLISLLGIQCTSNVLFPHKTTVCLHLIYRRALQQATHVYVRHDAVKSAFQRPYDGPFLVIQRTDKFFTLNTNGCRDTVSINRLKPAFLEKRNDPPLKPTTHPMTPVSPDAIEPLLPTVLPTPSLTTRSGRT</sequence>
<evidence type="ECO:0000313" key="2">
    <source>
        <dbReference type="Proteomes" id="UP001152795"/>
    </source>
</evidence>
<dbReference type="PANTHER" id="PTHR38681:SF1">
    <property type="entry name" value="RETROVIRUS-RELATED POL POLYPROTEIN FROM TRANSPOSON 412-LIKE PROTEIN"/>
    <property type="match status" value="1"/>
</dbReference>
<gene>
    <name evidence="1" type="ORF">PACLA_8A065363</name>
</gene>
<reference evidence="1" key="1">
    <citation type="submission" date="2020-04" db="EMBL/GenBank/DDBJ databases">
        <authorList>
            <person name="Alioto T."/>
            <person name="Alioto T."/>
            <person name="Gomez Garrido J."/>
        </authorList>
    </citation>
    <scope>NUCLEOTIDE SEQUENCE</scope>
    <source>
        <strain evidence="1">A484AB</strain>
    </source>
</reference>
<dbReference type="OrthoDB" id="422540at2759"/>
<feature type="non-terminal residue" evidence="1">
    <location>
        <position position="145"/>
    </location>
</feature>
<proteinExistence type="predicted"/>
<organism evidence="1 2">
    <name type="scientific">Paramuricea clavata</name>
    <name type="common">Red gorgonian</name>
    <name type="synonym">Violescent sea-whip</name>
    <dbReference type="NCBI Taxonomy" id="317549"/>
    <lineage>
        <taxon>Eukaryota</taxon>
        <taxon>Metazoa</taxon>
        <taxon>Cnidaria</taxon>
        <taxon>Anthozoa</taxon>
        <taxon>Octocorallia</taxon>
        <taxon>Malacalcyonacea</taxon>
        <taxon>Plexauridae</taxon>
        <taxon>Paramuricea</taxon>
    </lineage>
</organism>